<protein>
    <submittedName>
        <fullName evidence="1">Uncharacterized protein</fullName>
    </submittedName>
</protein>
<dbReference type="KEGG" id="ete:ETEE_2735"/>
<organism evidence="1 2">
    <name type="scientific">Edwardsiella anguillarum ET080813</name>
    <dbReference type="NCBI Taxonomy" id="667120"/>
    <lineage>
        <taxon>Bacteria</taxon>
        <taxon>Pseudomonadati</taxon>
        <taxon>Pseudomonadota</taxon>
        <taxon>Gammaproteobacteria</taxon>
        <taxon>Enterobacterales</taxon>
        <taxon>Hafniaceae</taxon>
        <taxon>Edwardsiella</taxon>
    </lineage>
</organism>
<accession>A0A076LRI6</accession>
<evidence type="ECO:0000313" key="1">
    <source>
        <dbReference type="EMBL" id="AIJ09168.1"/>
    </source>
</evidence>
<dbReference type="EMBL" id="CP006664">
    <property type="protein sequence ID" value="AIJ09168.1"/>
    <property type="molecule type" value="Genomic_DNA"/>
</dbReference>
<dbReference type="Proteomes" id="UP000028681">
    <property type="component" value="Chromosome"/>
</dbReference>
<reference evidence="1 2" key="1">
    <citation type="journal article" date="2012" name="PLoS ONE">
        <title>Edwardsiella comparative phylogenomics reveal the new intra/inter-species taxonomic relationships, virulence evolution and niche adaptation mechanisms.</title>
        <authorList>
            <person name="Yang M."/>
            <person name="Lv Y."/>
            <person name="Xiao J."/>
            <person name="Wu H."/>
            <person name="Zheng H."/>
            <person name="Liu Q."/>
            <person name="Zhang Y."/>
            <person name="Wang Q."/>
        </authorList>
    </citation>
    <scope>NUCLEOTIDE SEQUENCE [LARGE SCALE GENOMIC DNA]</scope>
    <source>
        <strain evidence="2">080813</strain>
    </source>
</reference>
<sequence>MIYFIPAEVSLPHGASAGRIDIRGENNRAGALKKIQCRPSI</sequence>
<dbReference type="AlphaFoldDB" id="A0A076LRI6"/>
<evidence type="ECO:0000313" key="2">
    <source>
        <dbReference type="Proteomes" id="UP000028681"/>
    </source>
</evidence>
<name>A0A076LRI6_9GAMM</name>
<gene>
    <name evidence="1" type="ORF">ETEE_2735</name>
</gene>
<dbReference type="HOGENOM" id="CLU_3269302_0_0_6"/>
<proteinExistence type="predicted"/>